<dbReference type="RefSeq" id="WP_133754275.1">
    <property type="nucleotide sequence ID" value="NZ_CP171129.1"/>
</dbReference>
<reference evidence="1 2" key="1">
    <citation type="submission" date="2019-03" db="EMBL/GenBank/DDBJ databases">
        <title>Genomic Encyclopedia of Archaeal and Bacterial Type Strains, Phase II (KMG-II): from individual species to whole genera.</title>
        <authorList>
            <person name="Goeker M."/>
        </authorList>
    </citation>
    <scope>NUCLEOTIDE SEQUENCE [LARGE SCALE GENOMIC DNA]</scope>
    <source>
        <strain evidence="1 2">DSM 24323</strain>
    </source>
</reference>
<dbReference type="Pfam" id="PF04134">
    <property type="entry name" value="DCC1-like"/>
    <property type="match status" value="1"/>
</dbReference>
<proteinExistence type="predicted"/>
<evidence type="ECO:0000313" key="1">
    <source>
        <dbReference type="EMBL" id="TDT33826.1"/>
    </source>
</evidence>
<dbReference type="GO" id="GO:0015035">
    <property type="term" value="F:protein-disulfide reductase activity"/>
    <property type="evidence" value="ECO:0007669"/>
    <property type="project" value="InterPro"/>
</dbReference>
<dbReference type="Proteomes" id="UP000295371">
    <property type="component" value="Unassembled WGS sequence"/>
</dbReference>
<sequence>MDRPLLLIDGDCGFCRTWAGRIARALDSLGARPIDIDAASAVALDALGVPRARTESEVVLVMLDGRHVGGAQAFAQWLVWAGGPAGLLGRALALPGVRQLAQLAYRIIAANRYRLPGSTAACALPAVRRPHSENVSQA</sequence>
<keyword evidence="2" id="KW-1185">Reference proteome</keyword>
<name>A0A4R7JA82_9ACTN</name>
<organism evidence="1 2">
    <name type="scientific">Naumannella halotolerans</name>
    <dbReference type="NCBI Taxonomy" id="993414"/>
    <lineage>
        <taxon>Bacteria</taxon>
        <taxon>Bacillati</taxon>
        <taxon>Actinomycetota</taxon>
        <taxon>Actinomycetes</taxon>
        <taxon>Propionibacteriales</taxon>
        <taxon>Propionibacteriaceae</taxon>
        <taxon>Naumannella</taxon>
    </lineage>
</organism>
<dbReference type="OrthoDB" id="9813713at2"/>
<comment type="caution">
    <text evidence="1">The sequence shown here is derived from an EMBL/GenBank/DDBJ whole genome shotgun (WGS) entry which is preliminary data.</text>
</comment>
<evidence type="ECO:0000313" key="2">
    <source>
        <dbReference type="Proteomes" id="UP000295371"/>
    </source>
</evidence>
<gene>
    <name evidence="1" type="ORF">CLV29_1461</name>
</gene>
<dbReference type="AlphaFoldDB" id="A0A4R7JA82"/>
<dbReference type="EMBL" id="SOAW01000001">
    <property type="protein sequence ID" value="TDT33826.1"/>
    <property type="molecule type" value="Genomic_DNA"/>
</dbReference>
<protein>
    <submittedName>
        <fullName evidence="1">Putative DCC family thiol-disulfide oxidoreductase YuxK</fullName>
    </submittedName>
</protein>
<accession>A0A4R7JA82</accession>
<dbReference type="InterPro" id="IPR007263">
    <property type="entry name" value="DCC1-like"/>
</dbReference>